<gene>
    <name evidence="2" type="ORF">GbCGDNIH3_2106</name>
</gene>
<reference evidence="3" key="1">
    <citation type="submission" date="2012-06" db="EMBL/GenBank/DDBJ databases">
        <title>Genome analysis of multiple Granulibacter bethesdensis isolates demonstrates substantial genome diversity.</title>
        <authorList>
            <person name="Greenberg D.E."/>
            <person name="Porcella S.F."/>
            <person name="Zarember K."/>
            <person name="Zelazny A.M."/>
            <person name="Bruno D."/>
            <person name="Martens C."/>
            <person name="Barbian K.D."/>
            <person name="Jaske E."/>
            <person name="Holland S.M."/>
        </authorList>
    </citation>
    <scope>NUCLEOTIDE SEQUENCE [LARGE SCALE GENOMIC DNA]</scope>
    <source>
        <strain evidence="3">CGDNIH3</strain>
    </source>
</reference>
<dbReference type="InterPro" id="IPR036188">
    <property type="entry name" value="FAD/NAD-bd_sf"/>
</dbReference>
<evidence type="ECO:0000313" key="3">
    <source>
        <dbReference type="Proteomes" id="UP000019438"/>
    </source>
</evidence>
<dbReference type="InterPro" id="IPR050464">
    <property type="entry name" value="Zeta_carotene_desat/Oxidored"/>
</dbReference>
<dbReference type="EC" id="1.14.99.-" evidence="2"/>
<dbReference type="Pfam" id="PF01593">
    <property type="entry name" value="Amino_oxidase"/>
    <property type="match status" value="1"/>
</dbReference>
<dbReference type="GO" id="GO:0016491">
    <property type="term" value="F:oxidoreductase activity"/>
    <property type="evidence" value="ECO:0007669"/>
    <property type="project" value="UniProtKB-KW"/>
</dbReference>
<evidence type="ECO:0000313" key="2">
    <source>
        <dbReference type="EMBL" id="AHJ64001.1"/>
    </source>
</evidence>
<dbReference type="Gene3D" id="3.50.50.60">
    <property type="entry name" value="FAD/NAD(P)-binding domain"/>
    <property type="match status" value="1"/>
</dbReference>
<dbReference type="AlphaFoldDB" id="A0AAN0RFB6"/>
<dbReference type="Proteomes" id="UP000019438">
    <property type="component" value="Chromosome"/>
</dbReference>
<dbReference type="NCBIfam" id="TIGR03467">
    <property type="entry name" value="HpnE"/>
    <property type="match status" value="1"/>
</dbReference>
<accession>A0AAN0RFB6</accession>
<dbReference type="KEGG" id="gbc:GbCGDNIH3_2106"/>
<evidence type="ECO:0000259" key="1">
    <source>
        <dbReference type="Pfam" id="PF01593"/>
    </source>
</evidence>
<protein>
    <submittedName>
        <fullName evidence="2">Phytoene desaturase</fullName>
        <ecNumber evidence="2">1.14.99.-</ecNumber>
    </submittedName>
</protein>
<name>A0AAN0RFB6_9PROT</name>
<dbReference type="InterPro" id="IPR017830">
    <property type="entry name" value="SQase_HpnE"/>
</dbReference>
<feature type="domain" description="Amine oxidase" evidence="1">
    <location>
        <begin position="28"/>
        <end position="427"/>
    </location>
</feature>
<dbReference type="PANTHER" id="PTHR42923">
    <property type="entry name" value="PROTOPORPHYRINOGEN OXIDASE"/>
    <property type="match status" value="1"/>
</dbReference>
<dbReference type="PANTHER" id="PTHR42923:SF47">
    <property type="entry name" value="BLR3003 PROTEIN"/>
    <property type="match status" value="1"/>
</dbReference>
<dbReference type="EMBL" id="CP003181">
    <property type="protein sequence ID" value="AHJ64001.1"/>
    <property type="molecule type" value="Genomic_DNA"/>
</dbReference>
<keyword evidence="2" id="KW-0560">Oxidoreductase</keyword>
<sequence length="433" mass="46578">MRVSPRIRVRVSHSICSSPMFHIVGGGLAGLSAALDLAEGGQRVTLYESSRQAGGRCRSYFDKELGCRIDNGNHLLLSGNRAAHGFLQRIGASDSLSGPGRPLFPFADLTDGSFWSVQPGLGRLPLWLLKRQARVAGTKARDYLSLLRILRAQKEATVQDLALPEPLFRRLLEPLAVSALNTRPHEASASLFGAIIHETLAEGGSACIPAIPREGMSESFVDPALSRLSALGAEIRLGHRIVSLTIENGRVATLGDIRLGPADKVILAVPAWVAADLLPGLTVPDQHEAIINLHFRTPQASSTNPDFIQAGFIGVVGGTAEWIFRRPEVLSVTISAANHLLDDPDVPERVWDDIRRATGQQGQMPKLRIVREKRATFLASPAQNARRPQADFMLQCGITNLVLAGDWTATGLPATIEGAIRSGSIAVKMLLPG</sequence>
<dbReference type="SUPFAM" id="SSF51905">
    <property type="entry name" value="FAD/NAD(P)-binding domain"/>
    <property type="match status" value="1"/>
</dbReference>
<organism evidence="2 3">
    <name type="scientific">Granulibacter bethesdensis</name>
    <dbReference type="NCBI Taxonomy" id="364410"/>
    <lineage>
        <taxon>Bacteria</taxon>
        <taxon>Pseudomonadati</taxon>
        <taxon>Pseudomonadota</taxon>
        <taxon>Alphaproteobacteria</taxon>
        <taxon>Acetobacterales</taxon>
        <taxon>Acetobacteraceae</taxon>
        <taxon>Granulibacter</taxon>
    </lineage>
</organism>
<proteinExistence type="predicted"/>
<dbReference type="InterPro" id="IPR002937">
    <property type="entry name" value="Amino_oxidase"/>
</dbReference>